<reference evidence="1" key="1">
    <citation type="thesis" date="2020" institute="ProQuest LLC" country="789 East Eisenhower Parkway, Ann Arbor, MI, USA">
        <title>Comparative Genomics and Chromosome Evolution.</title>
        <authorList>
            <person name="Mudd A.B."/>
        </authorList>
    </citation>
    <scope>NUCLEOTIDE SEQUENCE</scope>
    <source>
        <strain evidence="1">HN-11 Male</strain>
        <tissue evidence="1">Kidney and liver</tissue>
    </source>
</reference>
<organism evidence="1 2">
    <name type="scientific">Eleutherodactylus coqui</name>
    <name type="common">Puerto Rican coqui</name>
    <dbReference type="NCBI Taxonomy" id="57060"/>
    <lineage>
        <taxon>Eukaryota</taxon>
        <taxon>Metazoa</taxon>
        <taxon>Chordata</taxon>
        <taxon>Craniata</taxon>
        <taxon>Vertebrata</taxon>
        <taxon>Euteleostomi</taxon>
        <taxon>Amphibia</taxon>
        <taxon>Batrachia</taxon>
        <taxon>Anura</taxon>
        <taxon>Neobatrachia</taxon>
        <taxon>Hyloidea</taxon>
        <taxon>Eleutherodactylidae</taxon>
        <taxon>Eleutherodactylinae</taxon>
        <taxon>Eleutherodactylus</taxon>
        <taxon>Eleutherodactylus</taxon>
    </lineage>
</organism>
<evidence type="ECO:0000313" key="1">
    <source>
        <dbReference type="EMBL" id="KAG9462993.1"/>
    </source>
</evidence>
<name>A0A8J6BI07_ELECQ</name>
<comment type="caution">
    <text evidence="1">The sequence shown here is derived from an EMBL/GenBank/DDBJ whole genome shotgun (WGS) entry which is preliminary data.</text>
</comment>
<proteinExistence type="predicted"/>
<dbReference type="Proteomes" id="UP000770717">
    <property type="component" value="Unassembled WGS sequence"/>
</dbReference>
<keyword evidence="2" id="KW-1185">Reference proteome</keyword>
<sequence length="111" mass="12405">MCMMPSELVEGFVVHVLSVYEISLNVAAPHTPDGFHLPITWPTVDSGRSKSAAMSRTDWLVTSHHQTPLSALLLGESDGFCTGTVHYWWVGGNTFANSVYYIYIRDAWKED</sequence>
<protein>
    <submittedName>
        <fullName evidence="1">Uncharacterized protein</fullName>
    </submittedName>
</protein>
<accession>A0A8J6BI07</accession>
<dbReference type="EMBL" id="WNTK01008487">
    <property type="protein sequence ID" value="KAG9462993.1"/>
    <property type="molecule type" value="Genomic_DNA"/>
</dbReference>
<evidence type="ECO:0000313" key="2">
    <source>
        <dbReference type="Proteomes" id="UP000770717"/>
    </source>
</evidence>
<gene>
    <name evidence="1" type="ORF">GDO78_022648</name>
</gene>
<dbReference type="AlphaFoldDB" id="A0A8J6BI07"/>